<protein>
    <submittedName>
        <fullName evidence="2">Transposase IS4 family protein</fullName>
    </submittedName>
</protein>
<proteinExistence type="predicted"/>
<dbReference type="PANTHER" id="PTHR34614:SF2">
    <property type="entry name" value="TRANSPOSASE IS4-LIKE DOMAIN-CONTAINING PROTEIN"/>
    <property type="match status" value="1"/>
</dbReference>
<dbReference type="GO" id="GO:0003677">
    <property type="term" value="F:DNA binding"/>
    <property type="evidence" value="ECO:0007669"/>
    <property type="project" value="InterPro"/>
</dbReference>
<evidence type="ECO:0000313" key="2">
    <source>
        <dbReference type="EMBL" id="EQD65700.1"/>
    </source>
</evidence>
<name>T1CFK3_9ZZZZ</name>
<feature type="non-terminal residue" evidence="2">
    <location>
        <position position="419"/>
    </location>
</feature>
<comment type="caution">
    <text evidence="2">The sequence shown here is derived from an EMBL/GenBank/DDBJ whole genome shotgun (WGS) entry which is preliminary data.</text>
</comment>
<reference evidence="2" key="2">
    <citation type="journal article" date="2014" name="ISME J.">
        <title>Microbial stratification in low pH oxic and suboxic macroscopic growths along an acid mine drainage.</title>
        <authorList>
            <person name="Mendez-Garcia C."/>
            <person name="Mesa V."/>
            <person name="Sprenger R.R."/>
            <person name="Richter M."/>
            <person name="Diez M.S."/>
            <person name="Solano J."/>
            <person name="Bargiela R."/>
            <person name="Golyshina O.V."/>
            <person name="Manteca A."/>
            <person name="Ramos J.L."/>
            <person name="Gallego J.R."/>
            <person name="Llorente I."/>
            <person name="Martins Dos Santos V.A."/>
            <person name="Jensen O.N."/>
            <person name="Pelaez A.I."/>
            <person name="Sanchez J."/>
            <person name="Ferrer M."/>
        </authorList>
    </citation>
    <scope>NUCLEOTIDE SEQUENCE</scope>
</reference>
<organism evidence="2">
    <name type="scientific">mine drainage metagenome</name>
    <dbReference type="NCBI Taxonomy" id="410659"/>
    <lineage>
        <taxon>unclassified sequences</taxon>
        <taxon>metagenomes</taxon>
        <taxon>ecological metagenomes</taxon>
    </lineage>
</organism>
<accession>T1CFK3</accession>
<dbReference type="GO" id="GO:0004803">
    <property type="term" value="F:transposase activity"/>
    <property type="evidence" value="ECO:0007669"/>
    <property type="project" value="InterPro"/>
</dbReference>
<evidence type="ECO:0000259" key="1">
    <source>
        <dbReference type="Pfam" id="PF01609"/>
    </source>
</evidence>
<dbReference type="AlphaFoldDB" id="T1CFK3"/>
<dbReference type="PANTHER" id="PTHR34614">
    <property type="match status" value="1"/>
</dbReference>
<reference evidence="2" key="1">
    <citation type="submission" date="2013-08" db="EMBL/GenBank/DDBJ databases">
        <authorList>
            <person name="Mendez C."/>
            <person name="Richter M."/>
            <person name="Ferrer M."/>
            <person name="Sanchez J."/>
        </authorList>
    </citation>
    <scope>NUCLEOTIDE SEQUENCE</scope>
</reference>
<dbReference type="GO" id="GO:0006313">
    <property type="term" value="P:DNA transposition"/>
    <property type="evidence" value="ECO:0007669"/>
    <property type="project" value="InterPro"/>
</dbReference>
<feature type="domain" description="Transposase IS4-like" evidence="1">
    <location>
        <begin position="131"/>
        <end position="311"/>
    </location>
</feature>
<dbReference type="Pfam" id="PF01609">
    <property type="entry name" value="DDE_Tnp_1"/>
    <property type="match status" value="1"/>
</dbReference>
<dbReference type="InterPro" id="IPR002559">
    <property type="entry name" value="Transposase_11"/>
</dbReference>
<dbReference type="EMBL" id="AUZZ01001098">
    <property type="protein sequence ID" value="EQD65700.1"/>
    <property type="molecule type" value="Genomic_DNA"/>
</dbReference>
<gene>
    <name evidence="2" type="ORF">B2A_01494</name>
</gene>
<sequence length="419" mass="48238">MDGKVKQEFIRYIGKEMNGSAVRRVSSRDVRAMEVRRSLDVEAVHRISVKLGINTLIQKSASVMVYSQLLDRPAINRMTEYLQETEILRYLDMESIGTVDLYESLQEINNMDFSAVEEKLASLFLGIEKDRKSVIIDVTDTYFTGDSLDTKPRKGKEGRVKKLVQIALVVTERMGFPLFHRLYPGNVSNRSIMDDLVKDPWMKGYTVIIVDRGMSDPGRIKSMLELKFTMICGLKKTQDLKKIIDGTDRNDIYTKKHLVSLKNTKVYCTDVAFLSGRLIVVYNPAMESLRKDHYYEHSSDESIARYFGYSLIFHNTDLSTAEVVRKYYEKDSVGRAFKQIKGVLDLRPVRVWLKSHIEGHVKICYLAYAILSYLSYILEKKEISGSEALDTLRTGYRVYLEDQKNKFKWDSIVALSAVQ</sequence>